<accession>A0ABQ6NLS0</accession>
<proteinExistence type="predicted"/>
<evidence type="ECO:0008006" key="4">
    <source>
        <dbReference type="Google" id="ProtNLM"/>
    </source>
</evidence>
<evidence type="ECO:0000313" key="2">
    <source>
        <dbReference type="EMBL" id="GMK45723.1"/>
    </source>
</evidence>
<keyword evidence="1" id="KW-0732">Signal</keyword>
<dbReference type="EMBL" id="BTCL01000008">
    <property type="protein sequence ID" value="GMK45723.1"/>
    <property type="molecule type" value="Genomic_DNA"/>
</dbReference>
<gene>
    <name evidence="2" type="ORF">PghCCS26_28510</name>
</gene>
<feature type="signal peptide" evidence="1">
    <location>
        <begin position="1"/>
        <end position="21"/>
    </location>
</feature>
<sequence>MKKIYRILLAVCLCCFLAACGKIKVFEDRIDSIETNELMVNCSAEVTKGQSQVNDIGYLCRVHIDENTVIQNERGEPIKLSELTTEDVVRIVPVKPQNVKKGKREFTAKEITVLEQVK</sequence>
<comment type="caution">
    <text evidence="2">The sequence shown here is derived from an EMBL/GenBank/DDBJ whole genome shotgun (WGS) entry which is preliminary data.</text>
</comment>
<protein>
    <recommendedName>
        <fullName evidence="4">Lipoprotein</fullName>
    </recommendedName>
</protein>
<dbReference type="PROSITE" id="PS51257">
    <property type="entry name" value="PROKAR_LIPOPROTEIN"/>
    <property type="match status" value="1"/>
</dbReference>
<organism evidence="2 3">
    <name type="scientific">Paenibacillus glycanilyticus</name>
    <dbReference type="NCBI Taxonomy" id="126569"/>
    <lineage>
        <taxon>Bacteria</taxon>
        <taxon>Bacillati</taxon>
        <taxon>Bacillota</taxon>
        <taxon>Bacilli</taxon>
        <taxon>Bacillales</taxon>
        <taxon>Paenibacillaceae</taxon>
        <taxon>Paenibacillus</taxon>
    </lineage>
</organism>
<keyword evidence="3" id="KW-1185">Reference proteome</keyword>
<reference evidence="2 3" key="1">
    <citation type="submission" date="2023-05" db="EMBL/GenBank/DDBJ databases">
        <title>Draft genome of Paenibacillus sp. CCS26.</title>
        <authorList>
            <person name="Akita H."/>
            <person name="Shinto Y."/>
            <person name="Kimura Z."/>
        </authorList>
    </citation>
    <scope>NUCLEOTIDE SEQUENCE [LARGE SCALE GENOMIC DNA]</scope>
    <source>
        <strain evidence="2 3">CCS26</strain>
    </source>
</reference>
<evidence type="ECO:0000256" key="1">
    <source>
        <dbReference type="SAM" id="SignalP"/>
    </source>
</evidence>
<dbReference type="Proteomes" id="UP001285921">
    <property type="component" value="Unassembled WGS sequence"/>
</dbReference>
<name>A0ABQ6NLS0_9BACL</name>
<evidence type="ECO:0000313" key="3">
    <source>
        <dbReference type="Proteomes" id="UP001285921"/>
    </source>
</evidence>
<feature type="chain" id="PRO_5046809666" description="Lipoprotein" evidence="1">
    <location>
        <begin position="22"/>
        <end position="118"/>
    </location>
</feature>